<dbReference type="Proteomes" id="UP001500339">
    <property type="component" value="Unassembled WGS sequence"/>
</dbReference>
<name>A0ABN1IP47_9CLOT</name>
<proteinExistence type="predicted"/>
<dbReference type="Gene3D" id="3.10.310.10">
    <property type="entry name" value="Diaminopimelate Epimerase, Chain A, domain 1"/>
    <property type="match status" value="1"/>
</dbReference>
<dbReference type="RefSeq" id="WP_343766111.1">
    <property type="nucleotide sequence ID" value="NZ_BAAACF010000001.1"/>
</dbReference>
<evidence type="ECO:0000313" key="2">
    <source>
        <dbReference type="Proteomes" id="UP001500339"/>
    </source>
</evidence>
<dbReference type="EMBL" id="BAAACF010000001">
    <property type="protein sequence ID" value="GAA0718192.1"/>
    <property type="molecule type" value="Genomic_DNA"/>
</dbReference>
<comment type="caution">
    <text evidence="1">The sequence shown here is derived from an EMBL/GenBank/DDBJ whole genome shotgun (WGS) entry which is preliminary data.</text>
</comment>
<sequence>MTIFVVDPIAKKNYEKISKKLMEYGNLYGEQVGFITSSSKDSEVVRLEMMGGEFCGNATRSLGAFLVYNGHPSVKKNEDKYIVNVECSGAEKTLECEVIKTESESIFYSKVDMPIPTKIHQITIEKGEKYQLQAVHFHGILHFVVDSKKIKEKDEFFKIIKEEVDLNYKEYDAFGIMFYNEEDNYLEPLVYVKNIDSLFWERSCGSGSCAVAAVLTDKEKKDINIDLSQPGGKIHVSTEYLNGVINNITINGTVEIVAEGIVNVNNLIKL</sequence>
<reference evidence="1 2" key="1">
    <citation type="journal article" date="2019" name="Int. J. Syst. Evol. Microbiol.">
        <title>The Global Catalogue of Microorganisms (GCM) 10K type strain sequencing project: providing services to taxonomists for standard genome sequencing and annotation.</title>
        <authorList>
            <consortium name="The Broad Institute Genomics Platform"/>
            <consortium name="The Broad Institute Genome Sequencing Center for Infectious Disease"/>
            <person name="Wu L."/>
            <person name="Ma J."/>
        </authorList>
    </citation>
    <scope>NUCLEOTIDE SEQUENCE [LARGE SCALE GENOMIC DNA]</scope>
    <source>
        <strain evidence="1 2">JCM 1405</strain>
    </source>
</reference>
<accession>A0ABN1IP47</accession>
<dbReference type="SUPFAM" id="SSF54506">
    <property type="entry name" value="Diaminopimelate epimerase-like"/>
    <property type="match status" value="1"/>
</dbReference>
<gene>
    <name evidence="1" type="ORF">GCM10008905_04650</name>
</gene>
<dbReference type="InterPro" id="IPR058944">
    <property type="entry name" value="CntK-like"/>
</dbReference>
<organism evidence="1 2">
    <name type="scientific">Clostridium malenominatum</name>
    <dbReference type="NCBI Taxonomy" id="1539"/>
    <lineage>
        <taxon>Bacteria</taxon>
        <taxon>Bacillati</taxon>
        <taxon>Bacillota</taxon>
        <taxon>Clostridia</taxon>
        <taxon>Eubacteriales</taxon>
        <taxon>Clostridiaceae</taxon>
        <taxon>Clostridium</taxon>
    </lineage>
</organism>
<protein>
    <submittedName>
        <fullName evidence="1">Diaminopimelate epimerase</fullName>
    </submittedName>
</protein>
<keyword evidence="2" id="KW-1185">Reference proteome</keyword>
<dbReference type="Pfam" id="PF26317">
    <property type="entry name" value="CntK_N"/>
    <property type="match status" value="1"/>
</dbReference>
<evidence type="ECO:0000313" key="1">
    <source>
        <dbReference type="EMBL" id="GAA0718192.1"/>
    </source>
</evidence>